<protein>
    <submittedName>
        <fullName evidence="2">DUF5117 domain-containing protein</fullName>
    </submittedName>
</protein>
<dbReference type="InterPro" id="IPR033413">
    <property type="entry name" value="DUF5117"/>
</dbReference>
<dbReference type="Proteomes" id="UP000567293">
    <property type="component" value="Unassembled WGS sequence"/>
</dbReference>
<evidence type="ECO:0000313" key="3">
    <source>
        <dbReference type="Proteomes" id="UP000567293"/>
    </source>
</evidence>
<name>A0A7V8NQN9_9BACT</name>
<gene>
    <name evidence="2" type="ORF">HRJ53_10600</name>
</gene>
<dbReference type="EMBL" id="JACDQQ010001025">
    <property type="protein sequence ID" value="MBA0085435.1"/>
    <property type="molecule type" value="Genomic_DNA"/>
</dbReference>
<feature type="non-terminal residue" evidence="2">
    <location>
        <position position="290"/>
    </location>
</feature>
<sequence>MPTIAEKTAGTAKLPGYFNLYWDAKQGKLWLEVDKWGTEFLYQSGLPAGIGSNDIGLDRGQLGATRIVRFDRSGPKVLLIQENLEYRAVSQDPDERRAVHDSFAESALWGFTAAAEEKDRALVDATDFFLRDAHHVPEALRRTKQGVYRLDLSRSAIYLPRTKNFPLNTEVEATLTFTGDEPGPWVRQVTPSAEAITVREHHSFVQLPPAGYKPREYDPRASFFGIQYMDYATPISEPIVKRFIARHRLEKKDPKAATSEPVEPIVYYLDRGAPEPIRSALLAGARWWNQ</sequence>
<keyword evidence="3" id="KW-1185">Reference proteome</keyword>
<evidence type="ECO:0000313" key="2">
    <source>
        <dbReference type="EMBL" id="MBA0085435.1"/>
    </source>
</evidence>
<dbReference type="PANTHER" id="PTHR38478:SF1">
    <property type="entry name" value="ZINC DEPENDENT METALLOPROTEASE DOMAIN LIPOPROTEIN"/>
    <property type="match status" value="1"/>
</dbReference>
<dbReference type="AlphaFoldDB" id="A0A7V8NQN9"/>
<feature type="domain" description="DUF5117" evidence="1">
    <location>
        <begin position="60"/>
        <end position="252"/>
    </location>
</feature>
<organism evidence="2 3">
    <name type="scientific">Candidatus Acidiferrum panamense</name>
    <dbReference type="NCBI Taxonomy" id="2741543"/>
    <lineage>
        <taxon>Bacteria</taxon>
        <taxon>Pseudomonadati</taxon>
        <taxon>Acidobacteriota</taxon>
        <taxon>Terriglobia</taxon>
        <taxon>Candidatus Acidiferrales</taxon>
        <taxon>Candidatus Acidiferrum</taxon>
    </lineage>
</organism>
<reference evidence="2" key="1">
    <citation type="submission" date="2020-06" db="EMBL/GenBank/DDBJ databases">
        <title>Legume-microbial interactions unlock mineral nutrients during tropical forest succession.</title>
        <authorList>
            <person name="Epihov D.Z."/>
        </authorList>
    </citation>
    <scope>NUCLEOTIDE SEQUENCE [LARGE SCALE GENOMIC DNA]</scope>
    <source>
        <strain evidence="2">Pan2503</strain>
    </source>
</reference>
<dbReference type="PANTHER" id="PTHR38478">
    <property type="entry name" value="PEPTIDASE M1A AND M12B"/>
    <property type="match status" value="1"/>
</dbReference>
<dbReference type="SUPFAM" id="SSF55486">
    <property type="entry name" value="Metalloproteases ('zincins'), catalytic domain"/>
    <property type="match status" value="1"/>
</dbReference>
<accession>A0A7V8NQN9</accession>
<proteinExistence type="predicted"/>
<dbReference type="Pfam" id="PF17148">
    <property type="entry name" value="DUF5117"/>
    <property type="match status" value="1"/>
</dbReference>
<comment type="caution">
    <text evidence="2">The sequence shown here is derived from an EMBL/GenBank/DDBJ whole genome shotgun (WGS) entry which is preliminary data.</text>
</comment>
<evidence type="ECO:0000259" key="1">
    <source>
        <dbReference type="Pfam" id="PF17148"/>
    </source>
</evidence>